<dbReference type="AlphaFoldDB" id="A0A1Y1XCV9"/>
<dbReference type="OrthoDB" id="2149714at2759"/>
<evidence type="ECO:0000313" key="5">
    <source>
        <dbReference type="Proteomes" id="UP000193944"/>
    </source>
</evidence>
<dbReference type="PROSITE" id="PS50828">
    <property type="entry name" value="SMR"/>
    <property type="match status" value="1"/>
</dbReference>
<dbReference type="SUPFAM" id="SSF160443">
    <property type="entry name" value="SMR domain-like"/>
    <property type="match status" value="1"/>
</dbReference>
<evidence type="ECO:0000256" key="1">
    <source>
        <dbReference type="SAM" id="MobiDB-lite"/>
    </source>
</evidence>
<dbReference type="SMART" id="SM00546">
    <property type="entry name" value="CUE"/>
    <property type="match status" value="2"/>
</dbReference>
<reference evidence="4 5" key="2">
    <citation type="submission" date="2016-08" db="EMBL/GenBank/DDBJ databases">
        <title>Pervasive Adenine N6-methylation of Active Genes in Fungi.</title>
        <authorList>
            <consortium name="DOE Joint Genome Institute"/>
            <person name="Mondo S.J."/>
            <person name="Dannebaum R.O."/>
            <person name="Kuo R.C."/>
            <person name="Labutti K."/>
            <person name="Haridas S."/>
            <person name="Kuo A."/>
            <person name="Salamov A."/>
            <person name="Ahrendt S.R."/>
            <person name="Lipzen A."/>
            <person name="Sullivan W."/>
            <person name="Andreopoulos W.B."/>
            <person name="Clum A."/>
            <person name="Lindquist E."/>
            <person name="Daum C."/>
            <person name="Ramamoorthy G.K."/>
            <person name="Gryganskyi A."/>
            <person name="Culley D."/>
            <person name="Magnuson J.K."/>
            <person name="James T.Y."/>
            <person name="O'Malley M.A."/>
            <person name="Stajich J.E."/>
            <person name="Spatafora J.W."/>
            <person name="Visel A."/>
            <person name="Grigoriev I.V."/>
        </authorList>
    </citation>
    <scope>NUCLEOTIDE SEQUENCE [LARGE SCALE GENOMIC DNA]</scope>
    <source>
        <strain evidence="4 5">S4</strain>
    </source>
</reference>
<dbReference type="CDD" id="cd14279">
    <property type="entry name" value="CUE"/>
    <property type="match status" value="2"/>
</dbReference>
<sequence>MNKTKNILNMNDEITFHKYSEPEDEIQIVKNILPEFDNEDILDALKRHNYQVEAVIEDLLSERFIKQNLSENDIKRNSKILEIYNNEANKLTQEIVLNKGNTVIVNDITNSKINITEKNEKINNNNDNDNNKTNNSVKNEKSSNKKEQIVNTTTSNNNNIAEKDVNNNSTDSIIKKKKKNYVVNTAFTMTENNYTNNKNKYRNRNRNSNKSNINTNTNTNINTNTNTNTNTITNTNIDTNIDTNTNTNDNTYTNTNSYTNKNTNSDINANSSLTINTNVKKKRNRNRNKRKSTQSPKETSPSSTTSQDSISELNNTTPIVQKYFKLSEVKNMFPNISDRLLILTLQVNNGDIDKVVDFLLMHDNIKNDINEEDICRSLELQLENEQGLNTHPCDGNCINQGYPCYIHSRLFITKEDEFNTLNLSEIMKVWNKYELRDQNIDLSFTNSDQAIKYYTSDNEEIEFLIINRIKEAELAMTLEEKQHQDDVEYFRNREEQLKLQKYKFFNEANKKYRSGGLTGFSSAAYYSDEGRQLINEIEKAKLLAVSAQIRKNEKRYMQANGLTRFCGVDLHGLTVKEAISYLADMLNIWKMEIMRYYPNMKKVQNPKPISSVICTTTETYDFTSENSKCKSFSKVVSSKPKPQEETLNNIKITKVETLKKKKTRCLYPRVFNIITGRGIHSDANIGARLKPNIINYLKNHKFNFVEVNSGSIEVRL</sequence>
<feature type="domain" description="CUE" evidence="3">
    <location>
        <begin position="21"/>
        <end position="64"/>
    </location>
</feature>
<keyword evidence="5" id="KW-1185">Reference proteome</keyword>
<dbReference type="PANTHER" id="PTHR46535:SF1">
    <property type="entry name" value="NEDD4-BINDING PROTEIN 2"/>
    <property type="match status" value="1"/>
</dbReference>
<dbReference type="GO" id="GO:0005634">
    <property type="term" value="C:nucleus"/>
    <property type="evidence" value="ECO:0007669"/>
    <property type="project" value="TreeGrafter"/>
</dbReference>
<organism evidence="4 5">
    <name type="scientific">Anaeromyces robustus</name>
    <dbReference type="NCBI Taxonomy" id="1754192"/>
    <lineage>
        <taxon>Eukaryota</taxon>
        <taxon>Fungi</taxon>
        <taxon>Fungi incertae sedis</taxon>
        <taxon>Chytridiomycota</taxon>
        <taxon>Chytridiomycota incertae sedis</taxon>
        <taxon>Neocallimastigomycetes</taxon>
        <taxon>Neocallimastigales</taxon>
        <taxon>Neocallimastigaceae</taxon>
        <taxon>Anaeromyces</taxon>
    </lineage>
</organism>
<name>A0A1Y1XCV9_9FUNG</name>
<evidence type="ECO:0000259" key="3">
    <source>
        <dbReference type="PROSITE" id="PS51140"/>
    </source>
</evidence>
<dbReference type="Gene3D" id="3.30.1370.110">
    <property type="match status" value="1"/>
</dbReference>
<dbReference type="Pfam" id="PF02845">
    <property type="entry name" value="CUE"/>
    <property type="match status" value="1"/>
</dbReference>
<dbReference type="PROSITE" id="PS51140">
    <property type="entry name" value="CUE"/>
    <property type="match status" value="1"/>
</dbReference>
<feature type="compositionally biased region" description="Basic and acidic residues" evidence="1">
    <location>
        <begin position="138"/>
        <end position="148"/>
    </location>
</feature>
<dbReference type="EMBL" id="MCFG01000070">
    <property type="protein sequence ID" value="ORX83579.1"/>
    <property type="molecule type" value="Genomic_DNA"/>
</dbReference>
<reference evidence="4 5" key="1">
    <citation type="submission" date="2016-08" db="EMBL/GenBank/DDBJ databases">
        <title>A Parts List for Fungal Cellulosomes Revealed by Comparative Genomics.</title>
        <authorList>
            <consortium name="DOE Joint Genome Institute"/>
            <person name="Haitjema C.H."/>
            <person name="Gilmore S.P."/>
            <person name="Henske J.K."/>
            <person name="Solomon K.V."/>
            <person name="De Groot R."/>
            <person name="Kuo A."/>
            <person name="Mondo S.J."/>
            <person name="Salamov A.A."/>
            <person name="Labutti K."/>
            <person name="Zhao Z."/>
            <person name="Chiniquy J."/>
            <person name="Barry K."/>
            <person name="Brewer H.M."/>
            <person name="Purvine S.O."/>
            <person name="Wright A.T."/>
            <person name="Boxma B."/>
            <person name="Van Alen T."/>
            <person name="Hackstein J.H."/>
            <person name="Baker S.E."/>
            <person name="Grigoriev I.V."/>
            <person name="O'Malley M.A."/>
        </authorList>
    </citation>
    <scope>NUCLEOTIDE SEQUENCE [LARGE SCALE GENOMIC DNA]</scope>
    <source>
        <strain evidence="4 5">S4</strain>
    </source>
</reference>
<dbReference type="InterPro" id="IPR002625">
    <property type="entry name" value="Smr_dom"/>
</dbReference>
<dbReference type="GO" id="GO:0043130">
    <property type="term" value="F:ubiquitin binding"/>
    <property type="evidence" value="ECO:0007669"/>
    <property type="project" value="InterPro"/>
</dbReference>
<feature type="region of interest" description="Disordered" evidence="1">
    <location>
        <begin position="119"/>
        <end position="164"/>
    </location>
</feature>
<dbReference type="InterPro" id="IPR036063">
    <property type="entry name" value="Smr_dom_sf"/>
</dbReference>
<feature type="domain" description="Smr" evidence="2">
    <location>
        <begin position="568"/>
        <end position="716"/>
    </location>
</feature>
<feature type="compositionally biased region" description="Basic residues" evidence="1">
    <location>
        <begin position="279"/>
        <end position="292"/>
    </location>
</feature>
<gene>
    <name evidence="4" type="ORF">BCR32DRAFT_291902</name>
</gene>
<protein>
    <recommendedName>
        <fullName evidence="6">Smr domain-containing protein</fullName>
    </recommendedName>
</protein>
<dbReference type="STRING" id="1754192.A0A1Y1XCV9"/>
<accession>A0A1Y1XCV9</accession>
<feature type="compositionally biased region" description="Low complexity" evidence="1">
    <location>
        <begin position="293"/>
        <end position="311"/>
    </location>
</feature>
<feature type="region of interest" description="Disordered" evidence="1">
    <location>
        <begin position="194"/>
        <end position="313"/>
    </location>
</feature>
<dbReference type="InterPro" id="IPR009060">
    <property type="entry name" value="UBA-like_sf"/>
</dbReference>
<proteinExistence type="predicted"/>
<dbReference type="InterPro" id="IPR003892">
    <property type="entry name" value="CUE"/>
</dbReference>
<comment type="caution">
    <text evidence="4">The sequence shown here is derived from an EMBL/GenBank/DDBJ whole genome shotgun (WGS) entry which is preliminary data.</text>
</comment>
<dbReference type="GO" id="GO:0004519">
    <property type="term" value="F:endonuclease activity"/>
    <property type="evidence" value="ECO:0007669"/>
    <property type="project" value="TreeGrafter"/>
</dbReference>
<dbReference type="PANTHER" id="PTHR46535">
    <property type="entry name" value="NEDD4-BINDING PROTEIN 2"/>
    <property type="match status" value="1"/>
</dbReference>
<evidence type="ECO:0000313" key="4">
    <source>
        <dbReference type="EMBL" id="ORX83579.1"/>
    </source>
</evidence>
<dbReference type="SUPFAM" id="SSF46934">
    <property type="entry name" value="UBA-like"/>
    <property type="match status" value="1"/>
</dbReference>
<evidence type="ECO:0008006" key="6">
    <source>
        <dbReference type="Google" id="ProtNLM"/>
    </source>
</evidence>
<feature type="compositionally biased region" description="Low complexity" evidence="1">
    <location>
        <begin position="208"/>
        <end position="266"/>
    </location>
</feature>
<feature type="compositionally biased region" description="Low complexity" evidence="1">
    <location>
        <begin position="122"/>
        <end position="137"/>
    </location>
</feature>
<evidence type="ECO:0000259" key="2">
    <source>
        <dbReference type="PROSITE" id="PS50828"/>
    </source>
</evidence>
<dbReference type="Proteomes" id="UP000193944">
    <property type="component" value="Unassembled WGS sequence"/>
</dbReference>
<dbReference type="InterPro" id="IPR052772">
    <property type="entry name" value="Endo/PolyKinase_Domain-Protein"/>
</dbReference>